<dbReference type="Pfam" id="PF00612">
    <property type="entry name" value="IQ"/>
    <property type="match status" value="1"/>
</dbReference>
<dbReference type="PROSITE" id="PS50096">
    <property type="entry name" value="IQ"/>
    <property type="match status" value="3"/>
</dbReference>
<name>A0A8J6C228_DIALT</name>
<feature type="region of interest" description="Disordered" evidence="1">
    <location>
        <begin position="95"/>
        <end position="189"/>
    </location>
</feature>
<feature type="compositionally biased region" description="Basic and acidic residues" evidence="1">
    <location>
        <begin position="699"/>
        <end position="711"/>
    </location>
</feature>
<feature type="compositionally biased region" description="Basic and acidic residues" evidence="1">
    <location>
        <begin position="728"/>
        <end position="744"/>
    </location>
</feature>
<dbReference type="AlphaFoldDB" id="A0A8J6C228"/>
<proteinExistence type="predicted"/>
<dbReference type="OMA" id="EDSATWW"/>
<feature type="region of interest" description="Disordered" evidence="1">
    <location>
        <begin position="278"/>
        <end position="308"/>
    </location>
</feature>
<dbReference type="EMBL" id="JAGTXO010000041">
    <property type="protein sequence ID" value="KAG8459382.1"/>
    <property type="molecule type" value="Genomic_DNA"/>
</dbReference>
<gene>
    <name evidence="2" type="ORF">KFE25_013018</name>
</gene>
<feature type="compositionally biased region" description="Basic and acidic residues" evidence="1">
    <location>
        <begin position="396"/>
        <end position="411"/>
    </location>
</feature>
<evidence type="ECO:0000313" key="3">
    <source>
        <dbReference type="Proteomes" id="UP000751190"/>
    </source>
</evidence>
<evidence type="ECO:0000313" key="2">
    <source>
        <dbReference type="EMBL" id="KAG8459382.1"/>
    </source>
</evidence>
<feature type="compositionally biased region" description="Basic and acidic residues" evidence="1">
    <location>
        <begin position="289"/>
        <end position="305"/>
    </location>
</feature>
<feature type="region of interest" description="Disordered" evidence="1">
    <location>
        <begin position="690"/>
        <end position="764"/>
    </location>
</feature>
<feature type="region of interest" description="Disordered" evidence="1">
    <location>
        <begin position="396"/>
        <end position="560"/>
    </location>
</feature>
<feature type="compositionally biased region" description="Basic and acidic residues" evidence="1">
    <location>
        <begin position="157"/>
        <end position="188"/>
    </location>
</feature>
<keyword evidence="3" id="KW-1185">Reference proteome</keyword>
<feature type="compositionally biased region" description="Pro residues" evidence="1">
    <location>
        <begin position="455"/>
        <end position="487"/>
    </location>
</feature>
<feature type="compositionally biased region" description="Basic and acidic residues" evidence="1">
    <location>
        <begin position="619"/>
        <end position="630"/>
    </location>
</feature>
<dbReference type="SMART" id="SM00015">
    <property type="entry name" value="IQ"/>
    <property type="match status" value="4"/>
</dbReference>
<feature type="region of interest" description="Disordered" evidence="1">
    <location>
        <begin position="576"/>
        <end position="660"/>
    </location>
</feature>
<reference evidence="2" key="1">
    <citation type="submission" date="2021-05" db="EMBL/GenBank/DDBJ databases">
        <title>The genome of the haptophyte Pavlova lutheri (Diacronema luteri, Pavlovales) - a model for lipid biosynthesis in eukaryotic algae.</title>
        <authorList>
            <person name="Hulatt C.J."/>
            <person name="Posewitz M.C."/>
        </authorList>
    </citation>
    <scope>NUCLEOTIDE SEQUENCE</scope>
    <source>
        <strain evidence="2">NIVA-4/92</strain>
    </source>
</reference>
<protein>
    <submittedName>
        <fullName evidence="2">Uncharacterized protein</fullName>
    </submittedName>
</protein>
<comment type="caution">
    <text evidence="2">The sequence shown here is derived from an EMBL/GenBank/DDBJ whole genome shotgun (WGS) entry which is preliminary data.</text>
</comment>
<feature type="compositionally biased region" description="Low complexity" evidence="1">
    <location>
        <begin position="425"/>
        <end position="435"/>
    </location>
</feature>
<dbReference type="InterPro" id="IPR000048">
    <property type="entry name" value="IQ_motif_EF-hand-BS"/>
</dbReference>
<dbReference type="Proteomes" id="UP000751190">
    <property type="component" value="Unassembled WGS sequence"/>
</dbReference>
<feature type="compositionally biased region" description="Low complexity" evidence="1">
    <location>
        <begin position="506"/>
        <end position="524"/>
    </location>
</feature>
<feature type="compositionally biased region" description="Basic and acidic residues" evidence="1">
    <location>
        <begin position="580"/>
        <end position="593"/>
    </location>
</feature>
<sequence>MHALRVDADGVAVVHIEAVKLMQLLTTEDDALRSEVATIILQRVQGERTADSLALASKLLSAASAGGGLRNLRVAYATEDSATWWARRHLASDKSDEPAALEQHALARSPAAAGGRPHRHLFSPDLAGARGANARATRRARSEAARAIQARARGNMARRDVRARGTELERERKVREREARDAERRAERQALVAAHKALPPPEPGAKAEREEYAKDVLHIARALERFTRELAAEREAHRREIAELRRAAHAASPASRPHVDKASESVLFSASAQDEAAQAAARVERKRKEREAAERAKAEAAEAPRRAARRARWRHAAAAIGAMRRAEAAARAREAAAHAREAAARAAADALARAHASAALLIQAHVRRRLAQLGVRARLELAREMVLQRQERPALRAHAEAGAHGEAELRRAPARNADGPDADGPDSARGGAVRQRAARRAPRADAQPPNRSPITQPPNRSPITQPPNRSPITQPPNRSPVAQPPNRSPIAHATPRGEARAERRGATPPTRPHAAAMPASTPRAAEPRERASHALDALETRERARKESSATRIQAGARGRAARELASARLELRMVAGSEHGSERAHDERDERAAGGVARAQAVDTPLASQPLAPAPADARARASRAREPHASLARLSAAHTRHQEQAAARIQASARGRVARQLTSERAAIELAHEDEPPPFEPAAMLIDKGQGAADDDAAGRTSHETREPQRSAVAPAAERAQPSEPRGGEAHRVARVRMRADELGGGGGVARRLWSASQPASS</sequence>
<feature type="compositionally biased region" description="Basic and acidic residues" evidence="1">
    <location>
        <begin position="495"/>
        <end position="505"/>
    </location>
</feature>
<feature type="compositionally biased region" description="Low complexity" evidence="1">
    <location>
        <begin position="594"/>
        <end position="618"/>
    </location>
</feature>
<organism evidence="2 3">
    <name type="scientific">Diacronema lutheri</name>
    <name type="common">Unicellular marine alga</name>
    <name type="synonym">Monochrysis lutheri</name>
    <dbReference type="NCBI Taxonomy" id="2081491"/>
    <lineage>
        <taxon>Eukaryota</taxon>
        <taxon>Haptista</taxon>
        <taxon>Haptophyta</taxon>
        <taxon>Pavlovophyceae</taxon>
        <taxon>Pavlovales</taxon>
        <taxon>Pavlovaceae</taxon>
        <taxon>Diacronema</taxon>
    </lineage>
</organism>
<feature type="compositionally biased region" description="Low complexity" evidence="1">
    <location>
        <begin position="145"/>
        <end position="154"/>
    </location>
</feature>
<evidence type="ECO:0000256" key="1">
    <source>
        <dbReference type="SAM" id="MobiDB-lite"/>
    </source>
</evidence>
<accession>A0A8J6C228</accession>
<feature type="compositionally biased region" description="Basic and acidic residues" evidence="1">
    <location>
        <begin position="525"/>
        <end position="549"/>
    </location>
</feature>